<reference evidence="2" key="1">
    <citation type="journal article" date="2017" name="BMC Genomics">
        <title>Gapless genome assembly of Colletotrichum higginsianum reveals chromosome structure and association of transposable elements with secondary metabolite gene clusters.</title>
        <authorList>
            <person name="Dallery J.-F."/>
            <person name="Lapalu N."/>
            <person name="Zampounis A."/>
            <person name="Pigne S."/>
            <person name="Luyten I."/>
            <person name="Amselem J."/>
            <person name="Wittenberg A.H.J."/>
            <person name="Zhou S."/>
            <person name="de Queiroz M.V."/>
            <person name="Robin G.P."/>
            <person name="Auger A."/>
            <person name="Hainaut M."/>
            <person name="Henrissat B."/>
            <person name="Kim K.-T."/>
            <person name="Lee Y.-H."/>
            <person name="Lespinet O."/>
            <person name="Schwartz D.C."/>
            <person name="Thon M.R."/>
            <person name="O'Connell R.J."/>
        </authorList>
    </citation>
    <scope>NUCLEOTIDE SEQUENCE [LARGE SCALE GENOMIC DNA]</scope>
    <source>
        <strain evidence="2">IMI 349063</strain>
    </source>
</reference>
<proteinExistence type="predicted"/>
<keyword evidence="2" id="KW-1185">Reference proteome</keyword>
<dbReference type="KEGG" id="chig:CH63R_07074"/>
<evidence type="ECO:0000313" key="1">
    <source>
        <dbReference type="EMBL" id="OBR08309.1"/>
    </source>
</evidence>
<dbReference type="AlphaFoldDB" id="A0A1B7Y8E4"/>
<dbReference type="EMBL" id="LTAN01000005">
    <property type="protein sequence ID" value="OBR08309.1"/>
    <property type="molecule type" value="Genomic_DNA"/>
</dbReference>
<accession>A0A1B7Y8E4</accession>
<sequence length="64" mass="7079">MPEGMLAAFDFHIIILQDVDEGNAFAALDDDMFENAIADIQAGRARPSNTTSVPRVCWPWGWAI</sequence>
<name>A0A1B7Y8E4_COLHI</name>
<dbReference type="RefSeq" id="XP_018156827.1">
    <property type="nucleotide sequence ID" value="XM_018302049.1"/>
</dbReference>
<comment type="caution">
    <text evidence="1">The sequence shown here is derived from an EMBL/GenBank/DDBJ whole genome shotgun (WGS) entry which is preliminary data.</text>
</comment>
<dbReference type="VEuPathDB" id="FungiDB:CH63R_07074"/>
<gene>
    <name evidence="1" type="ORF">CH63R_07074</name>
</gene>
<organism evidence="1 2">
    <name type="scientific">Colletotrichum higginsianum (strain IMI 349063)</name>
    <name type="common">Crucifer anthracnose fungus</name>
    <dbReference type="NCBI Taxonomy" id="759273"/>
    <lineage>
        <taxon>Eukaryota</taxon>
        <taxon>Fungi</taxon>
        <taxon>Dikarya</taxon>
        <taxon>Ascomycota</taxon>
        <taxon>Pezizomycotina</taxon>
        <taxon>Sordariomycetes</taxon>
        <taxon>Hypocreomycetidae</taxon>
        <taxon>Glomerellales</taxon>
        <taxon>Glomerellaceae</taxon>
        <taxon>Colletotrichum</taxon>
        <taxon>Colletotrichum destructivum species complex</taxon>
    </lineage>
</organism>
<protein>
    <submittedName>
        <fullName evidence="1">Uncharacterized protein</fullName>
    </submittedName>
</protein>
<evidence type="ECO:0000313" key="2">
    <source>
        <dbReference type="Proteomes" id="UP000092177"/>
    </source>
</evidence>
<dbReference type="Proteomes" id="UP000092177">
    <property type="component" value="Chromosome 5"/>
</dbReference>
<dbReference type="GeneID" id="28866156"/>